<evidence type="ECO:0000313" key="2">
    <source>
        <dbReference type="Proteomes" id="UP001199750"/>
    </source>
</evidence>
<comment type="caution">
    <text evidence="1">The sequence shown here is derived from an EMBL/GenBank/DDBJ whole genome shotgun (WGS) entry which is preliminary data.</text>
</comment>
<dbReference type="AlphaFoldDB" id="A0AAW5CAA6"/>
<gene>
    <name evidence="1" type="ORF">L0P03_19245</name>
</gene>
<accession>A0AAW5CAA6</accession>
<organism evidence="1 2">
    <name type="scientific">Odoribacter splanchnicus</name>
    <dbReference type="NCBI Taxonomy" id="28118"/>
    <lineage>
        <taxon>Bacteria</taxon>
        <taxon>Pseudomonadati</taxon>
        <taxon>Bacteroidota</taxon>
        <taxon>Bacteroidia</taxon>
        <taxon>Bacteroidales</taxon>
        <taxon>Odoribacteraceae</taxon>
        <taxon>Odoribacter</taxon>
    </lineage>
</organism>
<evidence type="ECO:0000313" key="1">
    <source>
        <dbReference type="EMBL" id="MCG4961956.1"/>
    </source>
</evidence>
<protein>
    <submittedName>
        <fullName evidence="1">Uncharacterized protein</fullName>
    </submittedName>
</protein>
<sequence length="26" mass="2938">MNSVVNNFFSGSVKVVVSFLFKTCHF</sequence>
<proteinExistence type="predicted"/>
<reference evidence="1" key="1">
    <citation type="submission" date="2022-01" db="EMBL/GenBank/DDBJ databases">
        <title>Collection of gut derived symbiotic bacterial strains cultured from healthy donors.</title>
        <authorList>
            <person name="Lin H."/>
            <person name="Kohout C."/>
            <person name="Waligurski E."/>
            <person name="Pamer E.G."/>
        </authorList>
    </citation>
    <scope>NUCLEOTIDE SEQUENCE</scope>
    <source>
        <strain evidence="1">DFI.1.149</strain>
    </source>
</reference>
<dbReference type="Proteomes" id="UP001199750">
    <property type="component" value="Unassembled WGS sequence"/>
</dbReference>
<dbReference type="EMBL" id="JAKNDN010000051">
    <property type="protein sequence ID" value="MCG4961956.1"/>
    <property type="molecule type" value="Genomic_DNA"/>
</dbReference>
<name>A0AAW5CAA6_9BACT</name>